<organism evidence="1 2">
    <name type="scientific">Penicillium expansum</name>
    <name type="common">Blue mold rot fungus</name>
    <dbReference type="NCBI Taxonomy" id="27334"/>
    <lineage>
        <taxon>Eukaryota</taxon>
        <taxon>Fungi</taxon>
        <taxon>Dikarya</taxon>
        <taxon>Ascomycota</taxon>
        <taxon>Pezizomycotina</taxon>
        <taxon>Eurotiomycetes</taxon>
        <taxon>Eurotiomycetidae</taxon>
        <taxon>Eurotiales</taxon>
        <taxon>Aspergillaceae</taxon>
        <taxon>Penicillium</taxon>
    </lineage>
</organism>
<sequence length="437" mass="51804">MQFPSFPFLGTFSMLPTEIRLMIWGHLFSSLRIQPLKDSLRKDNPLSILCTNRYLYNEISSHLFDNSVQHILLDPEYKEEEWMVIQLRFRTLDIVWTLRNKAAVERHFHNFPHSKTTIKVHINSPNPTDPGQVVWLWQKSNVLVDLLIPLSQPIIDLTTNGPWRSQHPPTHWRNVKRFYEMGGLRESIESSKYRPDYDIAMLPFIRLELWIKDPATTIPAMSDKEFDVLYRRMVSLFDQAGIEIRLGKLLSITQDTAVSQIETAIVDTNLFLETSLDELPGATASFLRRERFKDWFEDGKSWKSLYETQLRDQLSTYPWVIINSDPWLYRSNQRYIVLILLHHAMYALKSNLYDGLGIHDESIIYMRWNSELWLELFPQGIPQLSDIQTWLARFWSEKYQFRKFHVYVDWLGQQRAEEIGLEECKCSLIHRLTLWGH</sequence>
<dbReference type="PhylomeDB" id="A0A0A2L944"/>
<evidence type="ECO:0000313" key="1">
    <source>
        <dbReference type="EMBL" id="KGO58960.1"/>
    </source>
</evidence>
<dbReference type="RefSeq" id="XP_016600301.1">
    <property type="nucleotide sequence ID" value="XM_016746585.1"/>
</dbReference>
<dbReference type="Proteomes" id="UP000030143">
    <property type="component" value="Unassembled WGS sequence"/>
</dbReference>
<dbReference type="OrthoDB" id="3940621at2759"/>
<dbReference type="HOGENOM" id="CLU_627141_0_0_1"/>
<accession>A0A0A2L944</accession>
<dbReference type="GeneID" id="27682005"/>
<evidence type="ECO:0008006" key="3">
    <source>
        <dbReference type="Google" id="ProtNLM"/>
    </source>
</evidence>
<reference evidence="1 2" key="1">
    <citation type="journal article" date="2015" name="Mol. Plant Microbe Interact.">
        <title>Genome, transcriptome, and functional analyses of Penicillium expansum provide new insights into secondary metabolism and pathogenicity.</title>
        <authorList>
            <person name="Ballester A.R."/>
            <person name="Marcet-Houben M."/>
            <person name="Levin E."/>
            <person name="Sela N."/>
            <person name="Selma-Lazaro C."/>
            <person name="Carmona L."/>
            <person name="Wisniewski M."/>
            <person name="Droby S."/>
            <person name="Gonzalez-Candelas L."/>
            <person name="Gabaldon T."/>
        </authorList>
    </citation>
    <scope>NUCLEOTIDE SEQUENCE [LARGE SCALE GENOMIC DNA]</scope>
    <source>
        <strain evidence="1 2">MD-8</strain>
    </source>
</reference>
<evidence type="ECO:0000313" key="2">
    <source>
        <dbReference type="Proteomes" id="UP000030143"/>
    </source>
</evidence>
<comment type="caution">
    <text evidence="1">The sequence shown here is derived from an EMBL/GenBank/DDBJ whole genome shotgun (WGS) entry which is preliminary data.</text>
</comment>
<dbReference type="VEuPathDB" id="FungiDB:PEXP_063600"/>
<dbReference type="EMBL" id="JQFZ01000110">
    <property type="protein sequence ID" value="KGO58960.1"/>
    <property type="molecule type" value="Genomic_DNA"/>
</dbReference>
<dbReference type="AlphaFoldDB" id="A0A0A2L944"/>
<name>A0A0A2L944_PENEN</name>
<proteinExistence type="predicted"/>
<dbReference type="STRING" id="27334.A0A0A2L944"/>
<keyword evidence="2" id="KW-1185">Reference proteome</keyword>
<protein>
    <recommendedName>
        <fullName evidence="3">F-box domain-containing protein</fullName>
    </recommendedName>
</protein>
<gene>
    <name evidence="1" type="ORF">PEX2_093150</name>
</gene>